<feature type="region of interest" description="Disordered" evidence="1">
    <location>
        <begin position="45"/>
        <end position="101"/>
    </location>
</feature>
<gene>
    <name evidence="2" type="ORF">B0I35DRAFT_478847</name>
</gene>
<feature type="compositionally biased region" description="Basic and acidic residues" evidence="1">
    <location>
        <begin position="53"/>
        <end position="77"/>
    </location>
</feature>
<dbReference type="EMBL" id="JAGPNK010000007">
    <property type="protein sequence ID" value="KAH7318330.1"/>
    <property type="molecule type" value="Genomic_DNA"/>
</dbReference>
<protein>
    <submittedName>
        <fullName evidence="2">Uncharacterized protein</fullName>
    </submittedName>
</protein>
<proteinExistence type="predicted"/>
<comment type="caution">
    <text evidence="2">The sequence shown here is derived from an EMBL/GenBank/DDBJ whole genome shotgun (WGS) entry which is preliminary data.</text>
</comment>
<organism evidence="2 3">
    <name type="scientific">Stachybotrys elegans</name>
    <dbReference type="NCBI Taxonomy" id="80388"/>
    <lineage>
        <taxon>Eukaryota</taxon>
        <taxon>Fungi</taxon>
        <taxon>Dikarya</taxon>
        <taxon>Ascomycota</taxon>
        <taxon>Pezizomycotina</taxon>
        <taxon>Sordariomycetes</taxon>
        <taxon>Hypocreomycetidae</taxon>
        <taxon>Hypocreales</taxon>
        <taxon>Stachybotryaceae</taxon>
        <taxon>Stachybotrys</taxon>
    </lineage>
</organism>
<dbReference type="Proteomes" id="UP000813444">
    <property type="component" value="Unassembled WGS sequence"/>
</dbReference>
<dbReference type="OrthoDB" id="5119144at2759"/>
<evidence type="ECO:0000313" key="3">
    <source>
        <dbReference type="Proteomes" id="UP000813444"/>
    </source>
</evidence>
<keyword evidence="3" id="KW-1185">Reference proteome</keyword>
<dbReference type="AlphaFoldDB" id="A0A8K0SNU3"/>
<sequence>MTLHELDEPFPVELTHAGSAHAGATLCPQDGDAMAAFTLDYAPTSLDFGRSGYNKDDEDKGNKGRSGYNKDDEDKGNKGRSGYNKSDDESGSKNKGRSGYN</sequence>
<name>A0A8K0SNU3_9HYPO</name>
<evidence type="ECO:0000256" key="1">
    <source>
        <dbReference type="SAM" id="MobiDB-lite"/>
    </source>
</evidence>
<reference evidence="2" key="1">
    <citation type="journal article" date="2021" name="Nat. Commun.">
        <title>Genetic determinants of endophytism in the Arabidopsis root mycobiome.</title>
        <authorList>
            <person name="Mesny F."/>
            <person name="Miyauchi S."/>
            <person name="Thiergart T."/>
            <person name="Pickel B."/>
            <person name="Atanasova L."/>
            <person name="Karlsson M."/>
            <person name="Huettel B."/>
            <person name="Barry K.W."/>
            <person name="Haridas S."/>
            <person name="Chen C."/>
            <person name="Bauer D."/>
            <person name="Andreopoulos W."/>
            <person name="Pangilinan J."/>
            <person name="LaButti K."/>
            <person name="Riley R."/>
            <person name="Lipzen A."/>
            <person name="Clum A."/>
            <person name="Drula E."/>
            <person name="Henrissat B."/>
            <person name="Kohler A."/>
            <person name="Grigoriev I.V."/>
            <person name="Martin F.M."/>
            <person name="Hacquard S."/>
        </authorList>
    </citation>
    <scope>NUCLEOTIDE SEQUENCE</scope>
    <source>
        <strain evidence="2">MPI-CAGE-CH-0235</strain>
    </source>
</reference>
<accession>A0A8K0SNU3</accession>
<evidence type="ECO:0000313" key="2">
    <source>
        <dbReference type="EMBL" id="KAH7318330.1"/>
    </source>
</evidence>